<dbReference type="AlphaFoldDB" id="A0A0F6CL32"/>
<evidence type="ECO:0000313" key="2">
    <source>
        <dbReference type="EMBL" id="AHB99804.1"/>
    </source>
</evidence>
<dbReference type="InterPro" id="IPR036019">
    <property type="entry name" value="MscL_channel"/>
</dbReference>
<dbReference type="Gene3D" id="1.10.1200.120">
    <property type="entry name" value="Large-conductance mechanosensitive channel, MscL, domain 1"/>
    <property type="match status" value="1"/>
</dbReference>
<dbReference type="Pfam" id="PF01741">
    <property type="entry name" value="MscL"/>
    <property type="match status" value="1"/>
</dbReference>
<proteinExistence type="predicted"/>
<keyword evidence="1" id="KW-1133">Transmembrane helix</keyword>
<sequence>MKDLFNKDKQVSLSKNAMKNATQVVKRGNIFMLAIGLLLGTSFNAVIASLANDVIIAAIAKLYNVQDLQKWQVQGIFIGKFFAALLSFVIINVILVSALFVSYYIIEVRKAIKAKQLLAEGVNPTTTKPIEINKDEKIIELLEYNNMLLQQQIEIFGKAHNMKVEILSKKFSDSVISVPFDINKPEPQSVEAANLEKMLRPNAQNAVSTSNWSGTEGLIG</sequence>
<keyword evidence="1" id="KW-0472">Membrane</keyword>
<reference evidence="2 3" key="1">
    <citation type="journal article" date="2011" name="PLoS ONE">
        <title>Core proteome of the minimal cell: comparative proteomics of three mollicute species.</title>
        <authorList>
            <person name="Fisunov G.Y."/>
            <person name="Alexeev D.G."/>
            <person name="Bazaleev N.A."/>
            <person name="Ladygina V.G."/>
            <person name="Galyamina M.A."/>
            <person name="Kondratov I.G."/>
            <person name="Zhukova N.A."/>
            <person name="Serebryakova M.V."/>
            <person name="Demina I.A."/>
            <person name="Govorun V.M."/>
        </authorList>
    </citation>
    <scope>NUCLEOTIDE SEQUENCE [LARGE SCALE GENOMIC DNA]</scope>
    <source>
        <strain evidence="2 3">S6</strain>
    </source>
</reference>
<evidence type="ECO:0000256" key="1">
    <source>
        <dbReference type="SAM" id="Phobius"/>
    </source>
</evidence>
<keyword evidence="1" id="KW-0812">Transmembrane</keyword>
<dbReference type="InterPro" id="IPR037673">
    <property type="entry name" value="MSC/AndL"/>
</dbReference>
<dbReference type="Proteomes" id="UP000018735">
    <property type="component" value="Chromosome"/>
</dbReference>
<protein>
    <submittedName>
        <fullName evidence="2">Large conductance mechanosensitive channel protein MscL</fullName>
    </submittedName>
</protein>
<dbReference type="EMBL" id="CP006916">
    <property type="protein sequence ID" value="AHB99804.1"/>
    <property type="molecule type" value="Genomic_DNA"/>
</dbReference>
<gene>
    <name evidence="2" type="primary">mscL</name>
    <name evidence="2" type="ORF">GCW_03090</name>
</gene>
<accession>A0A0F6CL32</accession>
<dbReference type="KEGG" id="mgz:GCW_03090"/>
<dbReference type="HOGENOM" id="CLU_1254779_0_0_14"/>
<name>A0A0F6CL32_MYCGL</name>
<evidence type="ECO:0000313" key="3">
    <source>
        <dbReference type="Proteomes" id="UP000018735"/>
    </source>
</evidence>
<organism evidence="2 3">
    <name type="scientific">Mycoplasmoides gallisepticum S6</name>
    <dbReference type="NCBI Taxonomy" id="1006581"/>
    <lineage>
        <taxon>Bacteria</taxon>
        <taxon>Bacillati</taxon>
        <taxon>Mycoplasmatota</taxon>
        <taxon>Mycoplasmoidales</taxon>
        <taxon>Mycoplasmoidaceae</taxon>
        <taxon>Mycoplasmoides</taxon>
    </lineage>
</organism>
<feature type="transmembrane region" description="Helical" evidence="1">
    <location>
        <begin position="80"/>
        <end position="106"/>
    </location>
</feature>
<dbReference type="SUPFAM" id="SSF81330">
    <property type="entry name" value="Gated mechanosensitive channel"/>
    <property type="match status" value="1"/>
</dbReference>
<feature type="transmembrane region" description="Helical" evidence="1">
    <location>
        <begin position="30"/>
        <end position="60"/>
    </location>
</feature>
<dbReference type="eggNOG" id="COG1970">
    <property type="taxonomic scope" value="Bacteria"/>
</dbReference>